<dbReference type="Proteomes" id="UP000586454">
    <property type="component" value="Unassembled WGS sequence"/>
</dbReference>
<evidence type="ECO:0000256" key="2">
    <source>
        <dbReference type="SAM" id="MobiDB-lite"/>
    </source>
</evidence>
<dbReference type="Pfam" id="PF08428">
    <property type="entry name" value="Rib"/>
    <property type="match status" value="1"/>
</dbReference>
<feature type="domain" description="SLH" evidence="4">
    <location>
        <begin position="2024"/>
        <end position="2081"/>
    </location>
</feature>
<keyword evidence="6" id="KW-1185">Reference proteome</keyword>
<evidence type="ECO:0000259" key="4">
    <source>
        <dbReference type="PROSITE" id="PS51272"/>
    </source>
</evidence>
<reference evidence="5 6" key="1">
    <citation type="submission" date="2020-06" db="EMBL/GenBank/DDBJ databases">
        <authorList>
            <person name="Criscuolo A."/>
        </authorList>
    </citation>
    <scope>NUCLEOTIDE SEQUENCE [LARGE SCALE GENOMIC DNA]</scope>
    <source>
        <strain evidence="5">1804121828</strain>
    </source>
</reference>
<feature type="domain" description="SLH" evidence="4">
    <location>
        <begin position="2082"/>
        <end position="2147"/>
    </location>
</feature>
<feature type="chain" id="PRO_5027556441" description="SLH domain-containing protein" evidence="3">
    <location>
        <begin position="27"/>
        <end position="2214"/>
    </location>
</feature>
<dbReference type="Pfam" id="PF09479">
    <property type="entry name" value="Flg_new"/>
    <property type="match status" value="2"/>
</dbReference>
<evidence type="ECO:0000313" key="6">
    <source>
        <dbReference type="Proteomes" id="UP000586454"/>
    </source>
</evidence>
<dbReference type="Pfam" id="PF18998">
    <property type="entry name" value="Flg_new_2"/>
    <property type="match status" value="1"/>
</dbReference>
<dbReference type="InterPro" id="IPR001119">
    <property type="entry name" value="SLH_dom"/>
</dbReference>
<dbReference type="InterPro" id="IPR059115">
    <property type="entry name" value="Rib"/>
</dbReference>
<name>A0A6V6XYR0_9FIRM</name>
<dbReference type="InterPro" id="IPR044060">
    <property type="entry name" value="Bacterial_rp_domain"/>
</dbReference>
<evidence type="ECO:0000256" key="1">
    <source>
        <dbReference type="ARBA" id="ARBA00004196"/>
    </source>
</evidence>
<dbReference type="InterPro" id="IPR013378">
    <property type="entry name" value="InlB-like_B-rpt"/>
</dbReference>
<protein>
    <recommendedName>
        <fullName evidence="4">SLH domain-containing protein</fullName>
    </recommendedName>
</protein>
<feature type="region of interest" description="Disordered" evidence="2">
    <location>
        <begin position="69"/>
        <end position="95"/>
    </location>
</feature>
<organism evidence="5 6">
    <name type="scientific">Aedoeadaptatus nemausensis</name>
    <dbReference type="NCBI Taxonomy" id="2582829"/>
    <lineage>
        <taxon>Bacteria</taxon>
        <taxon>Bacillati</taxon>
        <taxon>Bacillota</taxon>
        <taxon>Tissierellia</taxon>
        <taxon>Tissierellales</taxon>
        <taxon>Peptoniphilaceae</taxon>
        <taxon>Aedoeadaptatus</taxon>
    </lineage>
</organism>
<evidence type="ECO:0000313" key="5">
    <source>
        <dbReference type="EMBL" id="CAC9922799.1"/>
    </source>
</evidence>
<gene>
    <name evidence="5" type="ORF">PEPNEM18_00119</name>
</gene>
<comment type="caution">
    <text evidence="5">The sequence shown here is derived from an EMBL/GenBank/DDBJ whole genome shotgun (WGS) entry which is preliminary data.</text>
</comment>
<dbReference type="InterPro" id="IPR042229">
    <property type="entry name" value="Listeria/Bacterioides_rpt_sf"/>
</dbReference>
<dbReference type="RefSeq" id="WP_180498203.1">
    <property type="nucleotide sequence ID" value="NZ_CAIJCS010000008.1"/>
</dbReference>
<dbReference type="GO" id="GO:0030313">
    <property type="term" value="C:cell envelope"/>
    <property type="evidence" value="ECO:0007669"/>
    <property type="project" value="UniProtKB-SubCell"/>
</dbReference>
<dbReference type="Gene3D" id="2.60.40.4270">
    <property type="entry name" value="Listeria-Bacteroides repeat domain"/>
    <property type="match status" value="1"/>
</dbReference>
<dbReference type="EMBL" id="CAIJCS010000008">
    <property type="protein sequence ID" value="CAC9922799.1"/>
    <property type="molecule type" value="Genomic_DNA"/>
</dbReference>
<keyword evidence="3" id="KW-0732">Signal</keyword>
<sequence length="2214" mass="247114">MTKRTTAFLLALLMVAQVFVPSAARAEKASLPNPKMDKSLVQVGKVSGKDYPKLTNKVILDIQKQATENSRKNLQKKSGATRFNTPYLPGQNIPDKDKPKIVGKVSADFKTKGLDGEAFDWEGVFGKDSNGNPGKAKLVFQQWLNNKETDVSYELEVSEDGTYSWKDWEGQPARIPLYSKSLEPYTYSVYLDQNVSEKVKLLTYRIAGTPGSGGFEKDPETGLHVADIVIDLSIQQVASTKFISEWHTGLAEDARPPVNGEFDNKIDEYPGYFPFSTKDGGSIIIRNDFINNSDYVDPGYSEYSSSDLVKTPVVKVTEGIEFVDENDEEGTPTYKFDEANKTIMTLDGAHKFKYDFTYDVINGGKLTMTEILPVTFDANGGKFDSITDATADQKIVKEVEYSKDLTNDVEVPKKDLETFKGWATAKDGKPLSEEDFKAAIKNIKEAKTFYAIWDNNEIQAEELTVNESFKADGATEYTNDFIPTLDTLKGQVKIKDASGTPQKLAQGDTFSIVDGEKEYATDAELKDYLYGKLQEKDNSKGEPTRVETVKAKVTHANGTSQTVEIPIKVIKNIYEAKTLTEKPFYVPENYVQVTLDPTTKASDPQKTYYYVNKEAHVVIPGEDPTGAGDNKFLKWTIPGTPDPQEYKLSERHQFKDAITITAQYVSDVIPQEGDTKPEGVPDNFVEVTFVPTDNGTMEGAKIFWVNPEKEVTIPVKNPVGKQYFTFEEWKIGDVATGETYTVGTPKQFTDKNGTTITATYGEAKNIIPYDPKEPITRPVGYVRVTFEAEKGLKLTENKAYYVKQDAKDAQGQPLTLKAIKDDTTNYGYPTYSEDTGYKFDKWDKEDSLVIETADIVVTAKGTKLDNVIPEKDKNGKTNEKPEGYKEVTFVVKTEDASKGSIEGVTKFYVNPKEYVTINPPSIKANTGYEFGAWDKDATRPTVYEEDITITASFNDPNDVIPKTKKDESEKPAGYVTVTFLIDPAKGGSILHTETKVFFVKPNTAVALTPPKTKAETGYEFDKWQVGDKPFSKGKVSYDEDTTVKGSFKTLESVIDGNKPKPAGYVTVIYDKGKNGRLAGQTTYHVNPYAGKTVGDLAPEVKADLGYKFTEWSFKDTYVFTNISDGYFIYAKYDELGDVIPKTKEDESEKPDGYITVKFSTEDNGKIADTDKTEKVVYVNPEKGVVLKGHDPKVTPNTGFDFADWDTQIEKAIQYKDNDVIKAKYNAKGDVIPQEKTDGSDMPAGYLTVTFDKGEHGELSGKTVYYVKPNTKVTVPAPTVTPVMGWKQKTGSDAWDKALTQTFAENTTITAQYEPLKDMIPQEKTDGSDKPSGYKVVKFVGNHGSLSGTTVYYVNPNKEVDFTETVKAFTKTPDFAYTEVGGTWSPAEFKQKFTADETTFTFSFKKLGNVIQKTKDDESEKPKGYVKVTLIPTDKATDQTIKVFFVNPKEEVTIPSTDPVGKEITDANKNTYTFTFANWSSTRGVVGTWKPGETIKSTFTQDTDITAEYGTKVKIEKLVPAPVPKKDMITPKGVVPDAGDLIKNVPGSETDPLPEGTNITYVTEPKVDKDGSVTAKVKIEYPGGKTVVVEVPITVVKNVVPQMGTDKPTVPDNYVMVKFVIDPATGGKIADKETTIYYVNPDEAVTIPQPKTIADTGYSFKGWDKDTKTPVKYAIETQIKGSFTQGKDIIPQEENGKTNTKPDGYVTVTFEKGANGSLEGQTVYFVNPKVEKILNDVPHPTIKPATGFIANGWDTNDTTEIKTDITVTAQYQSKDDVVPQMNDDGSENTKPDGYITVTFDTTDIGGNEKKTVFVNPNKPVVLKGYEPQEFNIRKGFSFARWDSSIDRPTVYRDGTVIKALYNEPWNISTTEVQGYAKVEFEPGDHGSLSGTTDYWVKPDTVVNLPAPAVEPNTGYRFAGWDKSLVVTLRADDPTYVITATYSKIEKPVEPPVVPDKPREPERIVETRVETRVVEVPVRDRNYRKEVWYMCGFEGDFRPYEGLKRSEAAQILANALKEDGYKYDPNYPIDYKDVGKNWYNEAVRITTQANVFVGYPDGYFRPDEKISTVEWIATLRRFQQIAEEDGNHMNLRAGHWATAEIEAAYKAGWLDIYPQGLAKFKADAPMPREEVAAVSNRAFNRVMDRDYIRRNDKNLMHYRDVKPSMWSYDDILLASNTFMHDGRFFKAHTITQDNVIFNVNIDGLTITQDLFQRIKR</sequence>
<dbReference type="Pfam" id="PF00395">
    <property type="entry name" value="SLH"/>
    <property type="match status" value="1"/>
</dbReference>
<proteinExistence type="predicted"/>
<accession>A0A6V6XYR0</accession>
<dbReference type="PROSITE" id="PS51272">
    <property type="entry name" value="SLH"/>
    <property type="match status" value="2"/>
</dbReference>
<feature type="signal peptide" evidence="3">
    <location>
        <begin position="1"/>
        <end position="26"/>
    </location>
</feature>
<comment type="subcellular location">
    <subcellularLocation>
        <location evidence="1">Cell envelope</location>
    </subcellularLocation>
</comment>
<evidence type="ECO:0000256" key="3">
    <source>
        <dbReference type="SAM" id="SignalP"/>
    </source>
</evidence>